<proteinExistence type="predicted"/>
<dbReference type="AlphaFoldDB" id="A0A1X2ZN67"/>
<protein>
    <submittedName>
        <fullName evidence="2">Uncharacterized protein</fullName>
    </submittedName>
</protein>
<gene>
    <name evidence="2" type="ORF">AL0462_1493</name>
</gene>
<feature type="region of interest" description="Disordered" evidence="1">
    <location>
        <begin position="222"/>
        <end position="244"/>
    </location>
</feature>
<dbReference type="EMBL" id="LNKH01000010">
    <property type="protein sequence ID" value="OSG95895.1"/>
    <property type="molecule type" value="Genomic_DNA"/>
</dbReference>
<name>A0A1X2ZN67_BIFAD</name>
<reference evidence="2 3" key="1">
    <citation type="journal article" date="2016" name="Sci. Rep.">
        <title>Evaluation of genetic diversity among strains of the human gut commensal Bifidobacterium adolescentis.</title>
        <authorList>
            <person name="Duranti S."/>
            <person name="Milani C."/>
            <person name="Lugli G.A."/>
            <person name="Mancabelli L."/>
            <person name="Turroni F."/>
            <person name="Ferrario C."/>
            <person name="Mangifesta M."/>
            <person name="Viappiani A."/>
            <person name="Sanchez B."/>
            <person name="Margolles A."/>
            <person name="van Sinderen D."/>
            <person name="Ventura M."/>
        </authorList>
    </citation>
    <scope>NUCLEOTIDE SEQUENCE [LARGE SCALE GENOMIC DNA]</scope>
    <source>
        <strain evidence="2 3">AL46-2</strain>
    </source>
</reference>
<evidence type="ECO:0000256" key="1">
    <source>
        <dbReference type="SAM" id="MobiDB-lite"/>
    </source>
</evidence>
<organism evidence="2 3">
    <name type="scientific">Bifidobacterium adolescentis</name>
    <dbReference type="NCBI Taxonomy" id="1680"/>
    <lineage>
        <taxon>Bacteria</taxon>
        <taxon>Bacillati</taxon>
        <taxon>Actinomycetota</taxon>
        <taxon>Actinomycetes</taxon>
        <taxon>Bifidobacteriales</taxon>
        <taxon>Bifidobacteriaceae</taxon>
        <taxon>Bifidobacterium</taxon>
    </lineage>
</organism>
<sequence>MTKKNIAETNKFADYLGIATDTLRGIMGNDCELLRRAEHKAIDMGEDGRLARERMRERLRRRPSRGHVDVIAWFLAFAPECLRDGAELARAVNGTRTWAKASDLAREFDVSAKTLGRWARGEGRGKAGRVRSIRVRRTLLLRVDEIAGLRPKRRPTDGGIAGKHGTGDVEGPLDGLAPLRAVPTPSGALIDLRGCAAARFSGRGTGTTIDLRGMERLELIRRKNPDRPGGGNAANTRPAMREGR</sequence>
<feature type="region of interest" description="Disordered" evidence="1">
    <location>
        <begin position="152"/>
        <end position="171"/>
    </location>
</feature>
<evidence type="ECO:0000313" key="3">
    <source>
        <dbReference type="Proteomes" id="UP000193905"/>
    </source>
</evidence>
<comment type="caution">
    <text evidence="2">The sequence shown here is derived from an EMBL/GenBank/DDBJ whole genome shotgun (WGS) entry which is preliminary data.</text>
</comment>
<accession>A0A1X2ZN67</accession>
<dbReference type="Proteomes" id="UP000193905">
    <property type="component" value="Unassembled WGS sequence"/>
</dbReference>
<dbReference type="RefSeq" id="WP_085381122.1">
    <property type="nucleotide sequence ID" value="NZ_LNKH01000010.1"/>
</dbReference>
<evidence type="ECO:0000313" key="2">
    <source>
        <dbReference type="EMBL" id="OSG95895.1"/>
    </source>
</evidence>